<dbReference type="Gene3D" id="1.10.1040.10">
    <property type="entry name" value="N-(1-d-carboxylethyl)-l-norvaline Dehydrogenase, domain 2"/>
    <property type="match status" value="1"/>
</dbReference>
<gene>
    <name evidence="6" type="ORF">LX81_03970</name>
</gene>
<reference evidence="6 7" key="1">
    <citation type="submission" date="2018-06" db="EMBL/GenBank/DDBJ databases">
        <title>Genomic Encyclopedia of Archaeal and Bacterial Type Strains, Phase II (KMG-II): from individual species to whole genera.</title>
        <authorList>
            <person name="Goeker M."/>
        </authorList>
    </citation>
    <scope>NUCLEOTIDE SEQUENCE [LARGE SCALE GENOMIC DNA]</scope>
    <source>
        <strain evidence="6 7">DSM 22009</strain>
    </source>
</reference>
<dbReference type="InterPro" id="IPR015815">
    <property type="entry name" value="HIBADH-related"/>
</dbReference>
<dbReference type="EMBL" id="QKZL01000033">
    <property type="protein sequence ID" value="PZX11298.1"/>
    <property type="molecule type" value="Genomic_DNA"/>
</dbReference>
<evidence type="ECO:0000259" key="4">
    <source>
        <dbReference type="Pfam" id="PF03446"/>
    </source>
</evidence>
<dbReference type="InterPro" id="IPR029154">
    <property type="entry name" value="HIBADH-like_NADP-bd"/>
</dbReference>
<dbReference type="InterPro" id="IPR036291">
    <property type="entry name" value="NAD(P)-bd_dom_sf"/>
</dbReference>
<dbReference type="GO" id="GO:0050661">
    <property type="term" value="F:NADP binding"/>
    <property type="evidence" value="ECO:0007669"/>
    <property type="project" value="InterPro"/>
</dbReference>
<dbReference type="SUPFAM" id="SSF51735">
    <property type="entry name" value="NAD(P)-binding Rossmann-fold domains"/>
    <property type="match status" value="1"/>
</dbReference>
<dbReference type="Pfam" id="PF03446">
    <property type="entry name" value="NAD_binding_2"/>
    <property type="match status" value="1"/>
</dbReference>
<dbReference type="Proteomes" id="UP000248916">
    <property type="component" value="Unassembled WGS sequence"/>
</dbReference>
<dbReference type="InterPro" id="IPR008927">
    <property type="entry name" value="6-PGluconate_DH-like_C_sf"/>
</dbReference>
<dbReference type="PANTHER" id="PTHR22981">
    <property type="entry name" value="3-HYDROXYISOBUTYRATE DEHYDROGENASE-RELATED"/>
    <property type="match status" value="1"/>
</dbReference>
<dbReference type="PANTHER" id="PTHR22981:SF7">
    <property type="entry name" value="3-HYDROXYISOBUTYRATE DEHYDROGENASE, MITOCHONDRIAL"/>
    <property type="match status" value="1"/>
</dbReference>
<evidence type="ECO:0000256" key="1">
    <source>
        <dbReference type="ARBA" id="ARBA00023002"/>
    </source>
</evidence>
<feature type="domain" description="6-phosphogluconate dehydrogenase NADP-binding" evidence="4">
    <location>
        <begin position="2"/>
        <end position="156"/>
    </location>
</feature>
<organism evidence="6 7">
    <name type="scientific">Palleronia aestuarii</name>
    <dbReference type="NCBI Taxonomy" id="568105"/>
    <lineage>
        <taxon>Bacteria</taxon>
        <taxon>Pseudomonadati</taxon>
        <taxon>Pseudomonadota</taxon>
        <taxon>Alphaproteobacteria</taxon>
        <taxon>Rhodobacterales</taxon>
        <taxon>Roseobacteraceae</taxon>
        <taxon>Palleronia</taxon>
    </lineage>
</organism>
<protein>
    <submittedName>
        <fullName evidence="6">3-hydroxyisobutyrate dehydrogenase/2-hydroxy-3-oxopropionate reductase</fullName>
    </submittedName>
</protein>
<comment type="caution">
    <text evidence="6">The sequence shown here is derived from an EMBL/GenBank/DDBJ whole genome shotgun (WGS) entry which is preliminary data.</text>
</comment>
<dbReference type="GO" id="GO:0051287">
    <property type="term" value="F:NAD binding"/>
    <property type="evidence" value="ECO:0007669"/>
    <property type="project" value="InterPro"/>
</dbReference>
<keyword evidence="1" id="KW-0560">Oxidoreductase</keyword>
<sequence length="285" mass="29681">MRVAVIGLGVMGRVAAEAAKAQGHEIVASDPAARAVDAAKALAIGFEVIPENAVIGADVVLLFLPGPPQIRAVIPKLIPKLSDGSVIVDHSTADPGTAEEMAALAAEGSIGWIDAPVLGRPTAVGSWALPVGQTEGALDRARSVLDCYAKAIYEVGGPGVGHTVKLLNQMMFGAINAMTAEMMATAQTLGLPPARLYEIITASQAGTVSNLFKELGARIARDDYDNPTFSVKLLEKDVRLGLEMARKAGMEPRLGRVVAAMNDEAIAGGFGDRDTSSMWLANLTK</sequence>
<dbReference type="AlphaFoldDB" id="A0A2W7MTK0"/>
<dbReference type="Gene3D" id="3.40.50.720">
    <property type="entry name" value="NAD(P)-binding Rossmann-like Domain"/>
    <property type="match status" value="1"/>
</dbReference>
<dbReference type="PIRSF" id="PIRSF000103">
    <property type="entry name" value="HIBADH"/>
    <property type="match status" value="1"/>
</dbReference>
<proteinExistence type="predicted"/>
<dbReference type="InterPro" id="IPR006115">
    <property type="entry name" value="6PGDH_NADP-bd"/>
</dbReference>
<feature type="active site" evidence="3">
    <location>
        <position position="165"/>
    </location>
</feature>
<evidence type="ECO:0000313" key="7">
    <source>
        <dbReference type="Proteomes" id="UP000248916"/>
    </source>
</evidence>
<dbReference type="InterPro" id="IPR013328">
    <property type="entry name" value="6PGD_dom2"/>
</dbReference>
<feature type="domain" description="3-hydroxyisobutyrate dehydrogenase-like NAD-binding" evidence="5">
    <location>
        <begin position="159"/>
        <end position="278"/>
    </location>
</feature>
<evidence type="ECO:0000256" key="3">
    <source>
        <dbReference type="PIRSR" id="PIRSR000103-1"/>
    </source>
</evidence>
<name>A0A2W7MTK0_9RHOB</name>
<evidence type="ECO:0000256" key="2">
    <source>
        <dbReference type="ARBA" id="ARBA00023027"/>
    </source>
</evidence>
<accession>A0A2W7MTK0</accession>
<dbReference type="SUPFAM" id="SSF48179">
    <property type="entry name" value="6-phosphogluconate dehydrogenase C-terminal domain-like"/>
    <property type="match status" value="1"/>
</dbReference>
<evidence type="ECO:0000259" key="5">
    <source>
        <dbReference type="Pfam" id="PF14833"/>
    </source>
</evidence>
<dbReference type="Pfam" id="PF14833">
    <property type="entry name" value="NAD_binding_11"/>
    <property type="match status" value="1"/>
</dbReference>
<evidence type="ECO:0000313" key="6">
    <source>
        <dbReference type="EMBL" id="PZX11298.1"/>
    </source>
</evidence>
<dbReference type="RefSeq" id="WP_170134047.1">
    <property type="nucleotide sequence ID" value="NZ_QKZL01000033.1"/>
</dbReference>
<keyword evidence="7" id="KW-1185">Reference proteome</keyword>
<keyword evidence="2" id="KW-0520">NAD</keyword>
<dbReference type="GO" id="GO:0016616">
    <property type="term" value="F:oxidoreductase activity, acting on the CH-OH group of donors, NAD or NADP as acceptor"/>
    <property type="evidence" value="ECO:0007669"/>
    <property type="project" value="TreeGrafter"/>
</dbReference>